<feature type="non-terminal residue" evidence="2">
    <location>
        <position position="76"/>
    </location>
</feature>
<comment type="caution">
    <text evidence="2">The sequence shown here is derived from an EMBL/GenBank/DDBJ whole genome shotgun (WGS) entry which is preliminary data.</text>
</comment>
<feature type="compositionally biased region" description="Low complexity" evidence="1">
    <location>
        <begin position="34"/>
        <end position="45"/>
    </location>
</feature>
<evidence type="ECO:0000313" key="3">
    <source>
        <dbReference type="Proteomes" id="UP000597038"/>
    </source>
</evidence>
<protein>
    <submittedName>
        <fullName evidence="2">Uncharacterized protein</fullName>
    </submittedName>
</protein>
<organism evidence="2 3">
    <name type="scientific">Staphylococcus felis</name>
    <dbReference type="NCBI Taxonomy" id="46127"/>
    <lineage>
        <taxon>Bacteria</taxon>
        <taxon>Bacillati</taxon>
        <taxon>Bacillota</taxon>
        <taxon>Bacilli</taxon>
        <taxon>Bacillales</taxon>
        <taxon>Staphylococcaceae</taxon>
        <taxon>Staphylococcus</taxon>
    </lineage>
</organism>
<accession>A0ABS0QU27</accession>
<feature type="compositionally biased region" description="Polar residues" evidence="1">
    <location>
        <begin position="62"/>
        <end position="76"/>
    </location>
</feature>
<gene>
    <name evidence="2" type="ORF">I9026_13190</name>
</gene>
<keyword evidence="3" id="KW-1185">Reference proteome</keyword>
<dbReference type="EMBL" id="JAEDAQ010000301">
    <property type="protein sequence ID" value="MBH9582260.1"/>
    <property type="molecule type" value="Genomic_DNA"/>
</dbReference>
<dbReference type="RefSeq" id="WP_198093107.1">
    <property type="nucleotide sequence ID" value="NZ_JAEDAQ010000301.1"/>
</dbReference>
<reference evidence="2 3" key="1">
    <citation type="submission" date="2020-12" db="EMBL/GenBank/DDBJ databases">
        <title>Genomic analysis of Staphylococcus felis from a cat with skin infection.</title>
        <authorList>
            <person name="Aslantas O."/>
            <person name="Keskin O."/>
            <person name="Buyukaltay K."/>
            <person name="Gullu Yucetepe A."/>
        </authorList>
    </citation>
    <scope>NUCLEOTIDE SEQUENCE [LARGE SCALE GENOMIC DNA]</scope>
    <source>
        <strain evidence="2 3">HARRANVET</strain>
    </source>
</reference>
<feature type="non-terminal residue" evidence="2">
    <location>
        <position position="1"/>
    </location>
</feature>
<dbReference type="Proteomes" id="UP000597038">
    <property type="component" value="Unassembled WGS sequence"/>
</dbReference>
<proteinExistence type="predicted"/>
<name>A0ABS0QU27_9STAP</name>
<evidence type="ECO:0000256" key="1">
    <source>
        <dbReference type="SAM" id="MobiDB-lite"/>
    </source>
</evidence>
<feature type="region of interest" description="Disordered" evidence="1">
    <location>
        <begin position="1"/>
        <end position="76"/>
    </location>
</feature>
<feature type="compositionally biased region" description="Low complexity" evidence="1">
    <location>
        <begin position="1"/>
        <end position="10"/>
    </location>
</feature>
<feature type="compositionally biased region" description="Basic and acidic residues" evidence="1">
    <location>
        <begin position="11"/>
        <end position="28"/>
    </location>
</feature>
<sequence length="76" mass="8388">DPETGSTTYETTEKTESVETHVTDKTTNEEESVETPSTETTVESNQQLDTSDNTAKNDEQLTKSQYAPVSNENAKD</sequence>
<evidence type="ECO:0000313" key="2">
    <source>
        <dbReference type="EMBL" id="MBH9582260.1"/>
    </source>
</evidence>